<dbReference type="EMBL" id="GBRH01226784">
    <property type="protein sequence ID" value="JAD71111.1"/>
    <property type="molecule type" value="Transcribed_RNA"/>
</dbReference>
<proteinExistence type="predicted"/>
<accession>A0A0A9C6F7</accession>
<feature type="chain" id="PRO_5002063167" evidence="2">
    <location>
        <begin position="17"/>
        <end position="58"/>
    </location>
</feature>
<feature type="region of interest" description="Disordered" evidence="1">
    <location>
        <begin position="12"/>
        <end position="58"/>
    </location>
</feature>
<feature type="signal peptide" evidence="2">
    <location>
        <begin position="1"/>
        <end position="16"/>
    </location>
</feature>
<evidence type="ECO:0000256" key="1">
    <source>
        <dbReference type="SAM" id="MobiDB-lite"/>
    </source>
</evidence>
<keyword evidence="2" id="KW-0732">Signal</keyword>
<organism evidence="3">
    <name type="scientific">Arundo donax</name>
    <name type="common">Giant reed</name>
    <name type="synonym">Donax arundinaceus</name>
    <dbReference type="NCBI Taxonomy" id="35708"/>
    <lineage>
        <taxon>Eukaryota</taxon>
        <taxon>Viridiplantae</taxon>
        <taxon>Streptophyta</taxon>
        <taxon>Embryophyta</taxon>
        <taxon>Tracheophyta</taxon>
        <taxon>Spermatophyta</taxon>
        <taxon>Magnoliopsida</taxon>
        <taxon>Liliopsida</taxon>
        <taxon>Poales</taxon>
        <taxon>Poaceae</taxon>
        <taxon>PACMAD clade</taxon>
        <taxon>Arundinoideae</taxon>
        <taxon>Arundineae</taxon>
        <taxon>Arundo</taxon>
    </lineage>
</organism>
<reference evidence="3" key="1">
    <citation type="submission" date="2014-09" db="EMBL/GenBank/DDBJ databases">
        <authorList>
            <person name="Magalhaes I.L.F."/>
            <person name="Oliveira U."/>
            <person name="Santos F.R."/>
            <person name="Vidigal T.H.D.A."/>
            <person name="Brescovit A.D."/>
            <person name="Santos A.J."/>
        </authorList>
    </citation>
    <scope>NUCLEOTIDE SEQUENCE</scope>
    <source>
        <tissue evidence="3">Shoot tissue taken approximately 20 cm above the soil surface</tissue>
    </source>
</reference>
<name>A0A0A9C6F7_ARUDO</name>
<reference evidence="3" key="2">
    <citation type="journal article" date="2015" name="Data Brief">
        <title>Shoot transcriptome of the giant reed, Arundo donax.</title>
        <authorList>
            <person name="Barrero R.A."/>
            <person name="Guerrero F.D."/>
            <person name="Moolhuijzen P."/>
            <person name="Goolsby J.A."/>
            <person name="Tidwell J."/>
            <person name="Bellgard S.E."/>
            <person name="Bellgard M.I."/>
        </authorList>
    </citation>
    <scope>NUCLEOTIDE SEQUENCE</scope>
    <source>
        <tissue evidence="3">Shoot tissue taken approximately 20 cm above the soil surface</tissue>
    </source>
</reference>
<sequence>MPVFLLPLSLLPPASFDGHSPRGGTGGVKLGRPLSSAAAPGGVKLGGPSGRKQPASRG</sequence>
<evidence type="ECO:0000256" key="2">
    <source>
        <dbReference type="SAM" id="SignalP"/>
    </source>
</evidence>
<dbReference type="AlphaFoldDB" id="A0A0A9C6F7"/>
<protein>
    <submittedName>
        <fullName evidence="3">Uncharacterized protein</fullName>
    </submittedName>
</protein>
<evidence type="ECO:0000313" key="3">
    <source>
        <dbReference type="EMBL" id="JAD71111.1"/>
    </source>
</evidence>